<accession>A0A2P6NT25</accession>
<evidence type="ECO:0000313" key="3">
    <source>
        <dbReference type="Proteomes" id="UP000241769"/>
    </source>
</evidence>
<evidence type="ECO:0000313" key="2">
    <source>
        <dbReference type="EMBL" id="PRP87122.1"/>
    </source>
</evidence>
<feature type="compositionally biased region" description="Basic and acidic residues" evidence="1">
    <location>
        <begin position="584"/>
        <end position="610"/>
    </location>
</feature>
<feature type="region of interest" description="Disordered" evidence="1">
    <location>
        <begin position="580"/>
        <end position="630"/>
    </location>
</feature>
<dbReference type="Proteomes" id="UP000241769">
    <property type="component" value="Unassembled WGS sequence"/>
</dbReference>
<keyword evidence="3" id="KW-1185">Reference proteome</keyword>
<evidence type="ECO:0000256" key="1">
    <source>
        <dbReference type="SAM" id="MobiDB-lite"/>
    </source>
</evidence>
<dbReference type="EMBL" id="MDYQ01000022">
    <property type="protein sequence ID" value="PRP87122.1"/>
    <property type="molecule type" value="Genomic_DNA"/>
</dbReference>
<comment type="caution">
    <text evidence="2">The sequence shown here is derived from an EMBL/GenBank/DDBJ whole genome shotgun (WGS) entry which is preliminary data.</text>
</comment>
<protein>
    <submittedName>
        <fullName evidence="2">Erythrocyte binding protein</fullName>
    </submittedName>
</protein>
<gene>
    <name evidence="2" type="ORF">PROFUN_01384</name>
</gene>
<feature type="compositionally biased region" description="Basic and acidic residues" evidence="1">
    <location>
        <begin position="473"/>
        <end position="487"/>
    </location>
</feature>
<feature type="region of interest" description="Disordered" evidence="1">
    <location>
        <begin position="468"/>
        <end position="487"/>
    </location>
</feature>
<dbReference type="InParanoid" id="A0A2P6NT25"/>
<proteinExistence type="predicted"/>
<dbReference type="AlphaFoldDB" id="A0A2P6NT25"/>
<name>A0A2P6NT25_9EUKA</name>
<reference evidence="2 3" key="1">
    <citation type="journal article" date="2018" name="Genome Biol. Evol.">
        <title>Multiple Roots of Fruiting Body Formation in Amoebozoa.</title>
        <authorList>
            <person name="Hillmann F."/>
            <person name="Forbes G."/>
            <person name="Novohradska S."/>
            <person name="Ferling I."/>
            <person name="Riege K."/>
            <person name="Groth M."/>
            <person name="Westermann M."/>
            <person name="Marz M."/>
            <person name="Spaller T."/>
            <person name="Winckler T."/>
            <person name="Schaap P."/>
            <person name="Glockner G."/>
        </authorList>
    </citation>
    <scope>NUCLEOTIDE SEQUENCE [LARGE SCALE GENOMIC DNA]</scope>
    <source>
        <strain evidence="2 3">Jena</strain>
    </source>
</reference>
<dbReference type="OrthoDB" id="5947959at2759"/>
<organism evidence="2 3">
    <name type="scientific">Planoprotostelium fungivorum</name>
    <dbReference type="NCBI Taxonomy" id="1890364"/>
    <lineage>
        <taxon>Eukaryota</taxon>
        <taxon>Amoebozoa</taxon>
        <taxon>Evosea</taxon>
        <taxon>Variosea</taxon>
        <taxon>Cavosteliida</taxon>
        <taxon>Cavosteliaceae</taxon>
        <taxon>Planoprotostelium</taxon>
    </lineage>
</organism>
<sequence>MKKLYVILLLLALSYVRNVILFFCTSKRTTAAELSLDEINGGENHIESSHSEIDQEEKWKNCPYFRAGHCPFDPAHPEPINWSEIRSLCPAFKDGCPYKDMDVSKVKNCPAFADGKCPFDDASTKQIDFSKIKDCPAFKNHKCPYTHHHQKTAADAADQTHDATVDAAEKSVKCPFFGKGCPFDPSNPHAFDATKAKDCPAFKDGCPYKDMDVSKLKKCPAFADGKCPFDGTKDIDYSKIKDCPAFKDHKCPYAHHHGNEKEGDQTHDATVDAAEKSVKCPFFGKGCPFDPSNPHSFDAAKAKDCPAFKDGCPYKDMDVSKLKKCPAFADGKCPFDGSKDIDYSKIKDCPAFKDHKCPYAHHHQHGEKKEGDQTHDATVDAAEKSVKCPFFGKGCPFDPSNPHSFDATKAKDCPAFKDGCPYKDMDVSKLKKCPAFADGKCPFDGTKDIDYSKIKDCPAFKDHKCPYAHHHQHGNEKKEGDQTHEATADAAEKSVKCPFFGKGCPFDPSNPHSFDAAKAKDCPAFKDGCPYKDMDVSKLKKCPAFADGKCPFDGSKDIDYSKMKDCPAFKDGCPYAKDTAQVSKEGEAHTDTEKRGEEEKKEEKKEEEQVPRCPFHHLHYASGKKPVGHH</sequence>